<dbReference type="STRING" id="1458426.SMCB_0554"/>
<dbReference type="AlphaFoldDB" id="A0A060NLX4"/>
<dbReference type="KEGG" id="cbab:SMCB_0554"/>
<proteinExistence type="predicted"/>
<evidence type="ECO:0000313" key="1">
    <source>
        <dbReference type="EMBL" id="BAO82782.1"/>
    </source>
</evidence>
<name>A0A060NLX4_9BURK</name>
<gene>
    <name evidence="1" type="ORF">SMCB_0554</name>
</gene>
<dbReference type="EMBL" id="AP014569">
    <property type="protein sequence ID" value="BAO82782.1"/>
    <property type="molecule type" value="Genomic_DNA"/>
</dbReference>
<evidence type="ECO:0000313" key="2">
    <source>
        <dbReference type="Proteomes" id="UP000066014"/>
    </source>
</evidence>
<sequence length="60" mass="6811">MPRWQRRQPLAGCKQGDSVELRDAALLRLLLQELVEGYTPEGEIVDWVHLEQAVGQGVVR</sequence>
<protein>
    <submittedName>
        <fullName evidence="1">Predicted nucleoside-diphosphate sugar epimerase</fullName>
    </submittedName>
</protein>
<keyword evidence="2" id="KW-1185">Reference proteome</keyword>
<reference evidence="1 2" key="1">
    <citation type="journal article" date="2014" name="Nat. Commun.">
        <title>Physiological and genomic features of highly alkaliphilic hydrogen-utilizing Betaproteobacteria from a continental serpentinizing site.</title>
        <authorList>
            <person name="Suzuki S."/>
            <person name="Kuenen J.G."/>
            <person name="Schipper K."/>
            <person name="van der Velde S."/>
            <person name="Ishii S."/>
            <person name="Wu A."/>
            <person name="Sorokin D.Y."/>
            <person name="Tenney A."/>
            <person name="Meng X.Y."/>
            <person name="Morrill P.L."/>
            <person name="Kamagata Y."/>
            <person name="Muyzer G."/>
            <person name="Nealson K.H."/>
        </authorList>
    </citation>
    <scope>NUCLEOTIDE SEQUENCE [LARGE SCALE GENOMIC DNA]</scope>
    <source>
        <strain evidence="1 2">B1</strain>
    </source>
</reference>
<dbReference type="RefSeq" id="WP_144400248.1">
    <property type="nucleotide sequence ID" value="NZ_AP014569.1"/>
</dbReference>
<dbReference type="HOGENOM" id="CLU_2933431_0_0_4"/>
<organism evidence="1 2">
    <name type="scientific">Serpentinimonas maccroryi</name>
    <dbReference type="NCBI Taxonomy" id="1458426"/>
    <lineage>
        <taxon>Bacteria</taxon>
        <taxon>Pseudomonadati</taxon>
        <taxon>Pseudomonadota</taxon>
        <taxon>Betaproteobacteria</taxon>
        <taxon>Burkholderiales</taxon>
        <taxon>Comamonadaceae</taxon>
        <taxon>Serpentinimonas</taxon>
    </lineage>
</organism>
<dbReference type="Proteomes" id="UP000066014">
    <property type="component" value="Chromosome"/>
</dbReference>
<accession>A0A060NLX4</accession>